<organism evidence="2 3">
    <name type="scientific">Microbacterium sorbitolivorans</name>
    <dbReference type="NCBI Taxonomy" id="1867410"/>
    <lineage>
        <taxon>Bacteria</taxon>
        <taxon>Bacillati</taxon>
        <taxon>Actinomycetota</taxon>
        <taxon>Actinomycetes</taxon>
        <taxon>Micrococcales</taxon>
        <taxon>Microbacteriaceae</taxon>
        <taxon>Microbacterium</taxon>
    </lineage>
</organism>
<evidence type="ECO:0000313" key="3">
    <source>
        <dbReference type="Proteomes" id="UP000253508"/>
    </source>
</evidence>
<feature type="transmembrane region" description="Helical" evidence="1">
    <location>
        <begin position="12"/>
        <end position="33"/>
    </location>
</feature>
<evidence type="ECO:0000256" key="1">
    <source>
        <dbReference type="SAM" id="Phobius"/>
    </source>
</evidence>
<protein>
    <recommendedName>
        <fullName evidence="4">DUF2975 domain-containing protein</fullName>
    </recommendedName>
</protein>
<reference evidence="2 3" key="1">
    <citation type="submission" date="2018-07" db="EMBL/GenBank/DDBJ databases">
        <title>Microbacterium endoborsara sp. nov., a novel actinobacterium isolated from Borszczowia aralocaspica.</title>
        <authorList>
            <person name="An D."/>
        </authorList>
    </citation>
    <scope>NUCLEOTIDE SEQUENCE [LARGE SCALE GENOMIC DNA]</scope>
    <source>
        <strain evidence="2 3">C1.15228</strain>
    </source>
</reference>
<accession>A0A367XZE3</accession>
<feature type="transmembrane region" description="Helical" evidence="1">
    <location>
        <begin position="195"/>
        <end position="213"/>
    </location>
</feature>
<dbReference type="AlphaFoldDB" id="A0A367XZE3"/>
<feature type="transmembrane region" description="Helical" evidence="1">
    <location>
        <begin position="119"/>
        <end position="140"/>
    </location>
</feature>
<gene>
    <name evidence="2" type="ORF">DTO57_10830</name>
</gene>
<keyword evidence="3" id="KW-1185">Reference proteome</keyword>
<keyword evidence="1" id="KW-0472">Membrane</keyword>
<feature type="transmembrane region" description="Helical" evidence="1">
    <location>
        <begin position="45"/>
        <end position="68"/>
    </location>
</feature>
<keyword evidence="1" id="KW-1133">Transmembrane helix</keyword>
<comment type="caution">
    <text evidence="2">The sequence shown here is derived from an EMBL/GenBank/DDBJ whole genome shotgun (WGS) entry which is preliminary data.</text>
</comment>
<proteinExistence type="predicted"/>
<dbReference type="Proteomes" id="UP000253508">
    <property type="component" value="Unassembled WGS sequence"/>
</dbReference>
<dbReference type="RefSeq" id="WP_114118243.1">
    <property type="nucleotide sequence ID" value="NZ_BMHU01000002.1"/>
</dbReference>
<dbReference type="EMBL" id="QORO01000003">
    <property type="protein sequence ID" value="RCK58640.1"/>
    <property type="molecule type" value="Genomic_DNA"/>
</dbReference>
<evidence type="ECO:0000313" key="2">
    <source>
        <dbReference type="EMBL" id="RCK58640.1"/>
    </source>
</evidence>
<sequence>MITTAGTEIWTGLAALGVFIAVIAAVVVVVWLIARSHGTTASLSVRATGTFAGIWLGLSAIGVVISIARLATGADVDVADTGVDWEPYCGSGNVLCAGPERLAAGVSFGPRLLVELGTLSTTLAIAAPALALFLLCRSALRNSVFPERIPRLFLICGAVALLLGSAGPILGVMGAGLAAAEVLPADADVFYSFTVPWWPALVALACAAFAAIFRHGSRLQSDTEGLV</sequence>
<keyword evidence="1" id="KW-0812">Transmembrane</keyword>
<evidence type="ECO:0008006" key="4">
    <source>
        <dbReference type="Google" id="ProtNLM"/>
    </source>
</evidence>
<name>A0A367XZE3_9MICO</name>
<feature type="transmembrane region" description="Helical" evidence="1">
    <location>
        <begin position="152"/>
        <end position="175"/>
    </location>
</feature>
<dbReference type="OrthoDB" id="5061230at2"/>